<keyword evidence="4 9" id="KW-0812">Transmembrane</keyword>
<dbReference type="Pfam" id="PF00015">
    <property type="entry name" value="MCPsignal"/>
    <property type="match status" value="1"/>
</dbReference>
<protein>
    <submittedName>
        <fullName evidence="11">Methyl-accepting chemotaxis sensory transducer with Cache sensor</fullName>
    </submittedName>
</protein>
<dbReference type="GO" id="GO:0005886">
    <property type="term" value="C:plasma membrane"/>
    <property type="evidence" value="ECO:0007669"/>
    <property type="project" value="UniProtKB-SubCell"/>
</dbReference>
<comment type="subcellular location">
    <subcellularLocation>
        <location evidence="1">Cell membrane</location>
        <topology evidence="1">Multi-pass membrane protein</topology>
    </subcellularLocation>
</comment>
<dbReference type="InterPro" id="IPR033479">
    <property type="entry name" value="dCache_1"/>
</dbReference>
<dbReference type="InterPro" id="IPR029151">
    <property type="entry name" value="Sensor-like_sf"/>
</dbReference>
<keyword evidence="12" id="KW-1185">Reference proteome</keyword>
<evidence type="ECO:0000256" key="3">
    <source>
        <dbReference type="ARBA" id="ARBA00022500"/>
    </source>
</evidence>
<keyword evidence="6 9" id="KW-0472">Membrane</keyword>
<evidence type="ECO:0000313" key="12">
    <source>
        <dbReference type="Proteomes" id="UP000000939"/>
    </source>
</evidence>
<keyword evidence="8" id="KW-0807">Transducer</keyword>
<dbReference type="Gene3D" id="1.10.287.950">
    <property type="entry name" value="Methyl-accepting chemotaxis protein"/>
    <property type="match status" value="1"/>
</dbReference>
<dbReference type="SUPFAM" id="SSF58104">
    <property type="entry name" value="Methyl-accepting chemotaxis protein (MCP) signaling domain"/>
    <property type="match status" value="1"/>
</dbReference>
<dbReference type="PANTHER" id="PTHR43531">
    <property type="entry name" value="PROTEIN ICFG"/>
    <property type="match status" value="1"/>
</dbReference>
<dbReference type="KEGG" id="ant:Arnit_2590"/>
<dbReference type="InterPro" id="IPR051310">
    <property type="entry name" value="MCP_chemotaxis"/>
</dbReference>
<accession>D5V6G8</accession>
<dbReference type="Proteomes" id="UP000000939">
    <property type="component" value="Chromosome"/>
</dbReference>
<evidence type="ECO:0000256" key="8">
    <source>
        <dbReference type="PROSITE-ProRule" id="PRU00284"/>
    </source>
</evidence>
<evidence type="ECO:0000256" key="2">
    <source>
        <dbReference type="ARBA" id="ARBA00022475"/>
    </source>
</evidence>
<dbReference type="RefSeq" id="WP_013136383.1">
    <property type="nucleotide sequence ID" value="NC_014166.1"/>
</dbReference>
<evidence type="ECO:0000256" key="5">
    <source>
        <dbReference type="ARBA" id="ARBA00022989"/>
    </source>
</evidence>
<dbReference type="AlphaFoldDB" id="D5V6G8"/>
<evidence type="ECO:0000313" key="11">
    <source>
        <dbReference type="EMBL" id="ADG94238.1"/>
    </source>
</evidence>
<dbReference type="CDD" id="cd12912">
    <property type="entry name" value="PDC2_MCP_like"/>
    <property type="match status" value="1"/>
</dbReference>
<dbReference type="GO" id="GO:0007165">
    <property type="term" value="P:signal transduction"/>
    <property type="evidence" value="ECO:0007669"/>
    <property type="project" value="UniProtKB-KW"/>
</dbReference>
<reference evidence="11 12" key="1">
    <citation type="journal article" date="2010" name="Stand. Genomic Sci.">
        <title>Complete genome sequence of Arcobacter nitrofigilis type strain (CI).</title>
        <authorList>
            <person name="Pati A."/>
            <person name="Gronow S."/>
            <person name="Lapidus A."/>
            <person name="Copeland A."/>
            <person name="Glavina Del Rio T."/>
            <person name="Nolan M."/>
            <person name="Lucas S."/>
            <person name="Tice H."/>
            <person name="Cheng J.F."/>
            <person name="Han C."/>
            <person name="Chertkov O."/>
            <person name="Bruce D."/>
            <person name="Tapia R."/>
            <person name="Goodwin L."/>
            <person name="Pitluck S."/>
            <person name="Liolios K."/>
            <person name="Ivanova N."/>
            <person name="Mavromatis K."/>
            <person name="Chen A."/>
            <person name="Palaniappan K."/>
            <person name="Land M."/>
            <person name="Hauser L."/>
            <person name="Chang Y.J."/>
            <person name="Jeffries C.D."/>
            <person name="Detter J.C."/>
            <person name="Rohde M."/>
            <person name="Goker M."/>
            <person name="Bristow J."/>
            <person name="Eisen J.A."/>
            <person name="Markowitz V."/>
            <person name="Hugenholtz P."/>
            <person name="Klenk H.P."/>
            <person name="Kyrpides N.C."/>
        </authorList>
    </citation>
    <scope>NUCLEOTIDE SEQUENCE [LARGE SCALE GENOMIC DNA]</scope>
    <source>
        <strain evidence="12">ATCC 33309 / DSM 7299 / CCUG 15893 / LMG 7604 / NCTC 12251 / CI</strain>
    </source>
</reference>
<evidence type="ECO:0000256" key="4">
    <source>
        <dbReference type="ARBA" id="ARBA00022692"/>
    </source>
</evidence>
<keyword evidence="5 9" id="KW-1133">Transmembrane helix</keyword>
<dbReference type="EMBL" id="CP001999">
    <property type="protein sequence ID" value="ADG94238.1"/>
    <property type="molecule type" value="Genomic_DNA"/>
</dbReference>
<dbReference type="InterPro" id="IPR004089">
    <property type="entry name" value="MCPsignal_dom"/>
</dbReference>
<keyword evidence="3" id="KW-0145">Chemotaxis</keyword>
<evidence type="ECO:0000256" key="9">
    <source>
        <dbReference type="SAM" id="Phobius"/>
    </source>
</evidence>
<evidence type="ECO:0000256" key="7">
    <source>
        <dbReference type="ARBA" id="ARBA00029447"/>
    </source>
</evidence>
<dbReference type="PROSITE" id="PS51257">
    <property type="entry name" value="PROKAR_LIPOPROTEIN"/>
    <property type="match status" value="1"/>
</dbReference>
<dbReference type="Pfam" id="PF02743">
    <property type="entry name" value="dCache_1"/>
    <property type="match status" value="1"/>
</dbReference>
<sequence precursor="true">MNLSSIKSKLLVLLFISISCSFLILGYKDASGKYQTEASLVEKNESALAKQTAKFINDYLQSKITVVNSVANMIENQNLTIDNKVLVNQLMLGNKAGGFAAMYLGLEDSGDLIRFNGIVKTIKDNNYDARTRPWYKKAMETQASGVTEPFVDNNTKRLIITVYSPYKKDGKFIGAIGATIFLDTIVKEILNLKLGEDGFAYLLSNDGKIIIHKNKELLKKDSLLFKGIRSDEDNKFAEATENGVKKLVAYSKVSIPSWYLVVELGKEGVYKEINKHILEQIAIYMGLLIIILLLLYFLLKKLLNPINTLESGLNDFFEYLKGTKNTVEPLNIQTNDEFGNMARKIDEEIEFVKEGIDKDKLLIENVKEVVTKIKNGNLDVQVEKTSSKESLNELKDILNDMIKANAKNVNNNINTILAALKNYSKLDFEKNIDNATGEVAKGLNGLCDIINGMLQENYQLGLTLENNAKQLLENVNTLNKSSTDTAASLEETSASIEEITSTIVENTQNISQMAVYSNNLLKSISSGQALAKLTVESMNEINEQTSAIAEAITVIDQIAFQTNILSLNAAVEAATAGEAGKGFAVVAAEVRNLASRSAEAAKEIKSLVENATIKANTGKKNADEMISGYAELNENINKTTQLISHVEIASTEQKQGIEQINGAVASLDSRTQENANVANHAHQIAINTSTIAENIIANVNKKKFRKS</sequence>
<dbReference type="STRING" id="572480.Arnit_2590"/>
<dbReference type="SMART" id="SM00283">
    <property type="entry name" value="MA"/>
    <property type="match status" value="1"/>
</dbReference>
<feature type="domain" description="Methyl-accepting transducer" evidence="10">
    <location>
        <begin position="460"/>
        <end position="689"/>
    </location>
</feature>
<name>D5V6G8_ARCNC</name>
<evidence type="ECO:0000259" key="10">
    <source>
        <dbReference type="PROSITE" id="PS50111"/>
    </source>
</evidence>
<dbReference type="GO" id="GO:0004888">
    <property type="term" value="F:transmembrane signaling receptor activity"/>
    <property type="evidence" value="ECO:0007669"/>
    <property type="project" value="TreeGrafter"/>
</dbReference>
<organism evidence="11 12">
    <name type="scientific">Arcobacter nitrofigilis (strain ATCC 33309 / DSM 7299 / CCUG 15893 / LMG 7604 / NCTC 12251 / CI)</name>
    <name type="common">Campylobacter nitrofigilis</name>
    <dbReference type="NCBI Taxonomy" id="572480"/>
    <lineage>
        <taxon>Bacteria</taxon>
        <taxon>Pseudomonadati</taxon>
        <taxon>Campylobacterota</taxon>
        <taxon>Epsilonproteobacteria</taxon>
        <taxon>Campylobacterales</taxon>
        <taxon>Arcobacteraceae</taxon>
        <taxon>Arcobacter</taxon>
    </lineage>
</organism>
<gene>
    <name evidence="11" type="ordered locus">Arnit_2590</name>
</gene>
<dbReference type="HOGENOM" id="CLU_000445_107_12_7"/>
<dbReference type="PANTHER" id="PTHR43531:SF11">
    <property type="entry name" value="METHYL-ACCEPTING CHEMOTAXIS PROTEIN 3"/>
    <property type="match status" value="1"/>
</dbReference>
<dbReference type="OrthoDB" id="5348717at2"/>
<dbReference type="SUPFAM" id="SSF103190">
    <property type="entry name" value="Sensory domain-like"/>
    <property type="match status" value="1"/>
</dbReference>
<evidence type="ECO:0000256" key="1">
    <source>
        <dbReference type="ARBA" id="ARBA00004651"/>
    </source>
</evidence>
<comment type="similarity">
    <text evidence="7">Belongs to the methyl-accepting chemotaxis (MCP) protein family.</text>
</comment>
<dbReference type="GO" id="GO:0006935">
    <property type="term" value="P:chemotaxis"/>
    <property type="evidence" value="ECO:0007669"/>
    <property type="project" value="UniProtKB-KW"/>
</dbReference>
<evidence type="ECO:0000256" key="6">
    <source>
        <dbReference type="ARBA" id="ARBA00023136"/>
    </source>
</evidence>
<dbReference type="PROSITE" id="PS50111">
    <property type="entry name" value="CHEMOTAXIS_TRANSDUC_2"/>
    <property type="match status" value="1"/>
</dbReference>
<dbReference type="Gene3D" id="3.30.450.20">
    <property type="entry name" value="PAS domain"/>
    <property type="match status" value="2"/>
</dbReference>
<feature type="transmembrane region" description="Helical" evidence="9">
    <location>
        <begin position="281"/>
        <end position="299"/>
    </location>
</feature>
<dbReference type="eggNOG" id="COG0840">
    <property type="taxonomic scope" value="Bacteria"/>
</dbReference>
<proteinExistence type="inferred from homology"/>
<keyword evidence="2" id="KW-1003">Cell membrane</keyword>
<dbReference type="CDD" id="cd12913">
    <property type="entry name" value="PDC1_MCP_like"/>
    <property type="match status" value="1"/>
</dbReference>